<comment type="caution">
    <text evidence="1">The sequence shown here is derived from an EMBL/GenBank/DDBJ whole genome shotgun (WGS) entry which is preliminary data.</text>
</comment>
<dbReference type="EMBL" id="CM046389">
    <property type="protein sequence ID" value="KAI8566085.1"/>
    <property type="molecule type" value="Genomic_DNA"/>
</dbReference>
<protein>
    <submittedName>
        <fullName evidence="1">Uncharacterized protein</fullName>
    </submittedName>
</protein>
<gene>
    <name evidence="1" type="ORF">RHMOL_Rhmol02G0012100</name>
</gene>
<sequence length="384" mass="43715">MLKFFCKSRHGISAAKASPTYVFYCHQTHPFSTSLKPMDKSSNQHSFTVTYLINSCGLSPEKALSASRYVKFETPDKPDSVLAFLRNHGFTQTQISSAISNYPPVIIRDTQKTLLPKLEYLKSKGFSSTDIARITSTSSFILQRSLENSIIPSFNFFGNVLQSEEKMLVFVRRCAGFRLFQNQSHVIPNTEILRKVGVPNANIGHLLISIPGPFTANSNRFSDCVDEVKKMGFDFSKKQFMLAILALLGMSKSTWEKKVEVYKKWGWTQDEILVAFKMHPRCMTVSEDKINGVMDFLVKKMGWESSLVARAPKIIQLSLEKRIVPRIAVYQALLSQGLIKASDIRFTTWIDLSEKMFLKKILSYKKEEATELLKLYKEKLDLAK</sequence>
<keyword evidence="2" id="KW-1185">Reference proteome</keyword>
<name>A0ACC0PKU7_RHOML</name>
<organism evidence="1 2">
    <name type="scientific">Rhododendron molle</name>
    <name type="common">Chinese azalea</name>
    <name type="synonym">Azalea mollis</name>
    <dbReference type="NCBI Taxonomy" id="49168"/>
    <lineage>
        <taxon>Eukaryota</taxon>
        <taxon>Viridiplantae</taxon>
        <taxon>Streptophyta</taxon>
        <taxon>Embryophyta</taxon>
        <taxon>Tracheophyta</taxon>
        <taxon>Spermatophyta</taxon>
        <taxon>Magnoliopsida</taxon>
        <taxon>eudicotyledons</taxon>
        <taxon>Gunneridae</taxon>
        <taxon>Pentapetalae</taxon>
        <taxon>asterids</taxon>
        <taxon>Ericales</taxon>
        <taxon>Ericaceae</taxon>
        <taxon>Ericoideae</taxon>
        <taxon>Rhodoreae</taxon>
        <taxon>Rhododendron</taxon>
    </lineage>
</organism>
<evidence type="ECO:0000313" key="2">
    <source>
        <dbReference type="Proteomes" id="UP001062846"/>
    </source>
</evidence>
<proteinExistence type="predicted"/>
<evidence type="ECO:0000313" key="1">
    <source>
        <dbReference type="EMBL" id="KAI8566085.1"/>
    </source>
</evidence>
<reference evidence="1" key="1">
    <citation type="submission" date="2022-02" db="EMBL/GenBank/DDBJ databases">
        <title>Plant Genome Project.</title>
        <authorList>
            <person name="Zhang R.-G."/>
        </authorList>
    </citation>
    <scope>NUCLEOTIDE SEQUENCE</scope>
    <source>
        <strain evidence="1">AT1</strain>
    </source>
</reference>
<accession>A0ACC0PKU7</accession>
<dbReference type="Proteomes" id="UP001062846">
    <property type="component" value="Chromosome 2"/>
</dbReference>